<sequence>MNGSGDTFPEKYLWNFHSALTSHSLCYACYRPKELWTALSVSSPAFPLLLLLCLIPLAWSCSCSLLAVIESINTHNAHVTARGRPSGVVRAIAAKVKEQSRVVCTSATAYLAASARISAQETTPGQRASTACLALSMT</sequence>
<evidence type="ECO:0000256" key="1">
    <source>
        <dbReference type="SAM" id="Phobius"/>
    </source>
</evidence>
<dbReference type="EMBL" id="GBRH01206571">
    <property type="protein sequence ID" value="JAD91324.1"/>
    <property type="molecule type" value="Transcribed_RNA"/>
</dbReference>
<reference evidence="2" key="2">
    <citation type="journal article" date="2015" name="Data Brief">
        <title>Shoot transcriptome of the giant reed, Arundo donax.</title>
        <authorList>
            <person name="Barrero R.A."/>
            <person name="Guerrero F.D."/>
            <person name="Moolhuijzen P."/>
            <person name="Goolsby J.A."/>
            <person name="Tidwell J."/>
            <person name="Bellgard S.E."/>
            <person name="Bellgard M.I."/>
        </authorList>
    </citation>
    <scope>NUCLEOTIDE SEQUENCE</scope>
    <source>
        <tissue evidence="2">Shoot tissue taken approximately 20 cm above the soil surface</tissue>
    </source>
</reference>
<name>A0A0A9DRX0_ARUDO</name>
<feature type="transmembrane region" description="Helical" evidence="1">
    <location>
        <begin position="45"/>
        <end position="69"/>
    </location>
</feature>
<proteinExistence type="predicted"/>
<accession>A0A0A9DRX0</accession>
<reference evidence="2" key="1">
    <citation type="submission" date="2014-09" db="EMBL/GenBank/DDBJ databases">
        <authorList>
            <person name="Magalhaes I.L.F."/>
            <person name="Oliveira U."/>
            <person name="Santos F.R."/>
            <person name="Vidigal T.H.D.A."/>
            <person name="Brescovit A.D."/>
            <person name="Santos A.J."/>
        </authorList>
    </citation>
    <scope>NUCLEOTIDE SEQUENCE</scope>
    <source>
        <tissue evidence="2">Shoot tissue taken approximately 20 cm above the soil surface</tissue>
    </source>
</reference>
<protein>
    <submittedName>
        <fullName evidence="2">Uncharacterized protein</fullName>
    </submittedName>
</protein>
<keyword evidence="1" id="KW-0472">Membrane</keyword>
<dbReference type="AlphaFoldDB" id="A0A0A9DRX0"/>
<keyword evidence="1" id="KW-1133">Transmembrane helix</keyword>
<keyword evidence="1" id="KW-0812">Transmembrane</keyword>
<organism evidence="2">
    <name type="scientific">Arundo donax</name>
    <name type="common">Giant reed</name>
    <name type="synonym">Donax arundinaceus</name>
    <dbReference type="NCBI Taxonomy" id="35708"/>
    <lineage>
        <taxon>Eukaryota</taxon>
        <taxon>Viridiplantae</taxon>
        <taxon>Streptophyta</taxon>
        <taxon>Embryophyta</taxon>
        <taxon>Tracheophyta</taxon>
        <taxon>Spermatophyta</taxon>
        <taxon>Magnoliopsida</taxon>
        <taxon>Liliopsida</taxon>
        <taxon>Poales</taxon>
        <taxon>Poaceae</taxon>
        <taxon>PACMAD clade</taxon>
        <taxon>Arundinoideae</taxon>
        <taxon>Arundineae</taxon>
        <taxon>Arundo</taxon>
    </lineage>
</organism>
<evidence type="ECO:0000313" key="2">
    <source>
        <dbReference type="EMBL" id="JAD91324.1"/>
    </source>
</evidence>